<feature type="domain" description="DUF4382" evidence="2">
    <location>
        <begin position="35"/>
        <end position="186"/>
    </location>
</feature>
<dbReference type="RefSeq" id="WP_149316273.1">
    <property type="nucleotide sequence ID" value="NZ_VWRN01000019.1"/>
</dbReference>
<evidence type="ECO:0000259" key="2">
    <source>
        <dbReference type="Pfam" id="PF14321"/>
    </source>
</evidence>
<dbReference type="EMBL" id="VWRN01000019">
    <property type="protein sequence ID" value="KAA6129256.1"/>
    <property type="molecule type" value="Genomic_DNA"/>
</dbReference>
<organism evidence="3 4">
    <name type="scientific">Cupriavidus cauae</name>
    <dbReference type="NCBI Taxonomy" id="2608999"/>
    <lineage>
        <taxon>Bacteria</taxon>
        <taxon>Pseudomonadati</taxon>
        <taxon>Pseudomonadota</taxon>
        <taxon>Betaproteobacteria</taxon>
        <taxon>Burkholderiales</taxon>
        <taxon>Burkholderiaceae</taxon>
        <taxon>Cupriavidus</taxon>
    </lineage>
</organism>
<keyword evidence="4" id="KW-1185">Reference proteome</keyword>
<protein>
    <submittedName>
        <fullName evidence="3">DUF4382 domain-containing protein</fullName>
    </submittedName>
</protein>
<dbReference type="Proteomes" id="UP000324324">
    <property type="component" value="Unassembled WGS sequence"/>
</dbReference>
<comment type="caution">
    <text evidence="3">The sequence shown here is derived from an EMBL/GenBank/DDBJ whole genome shotgun (WGS) entry which is preliminary data.</text>
</comment>
<evidence type="ECO:0000313" key="4">
    <source>
        <dbReference type="Proteomes" id="UP000324324"/>
    </source>
</evidence>
<reference evidence="3 4" key="1">
    <citation type="submission" date="2019-09" db="EMBL/GenBank/DDBJ databases">
        <title>Isolation of a novel species in the genus Cupriavidus from patients with sepsis using whole genome sequencing.</title>
        <authorList>
            <person name="Kweon O.J."/>
            <person name="Lee M.-K."/>
        </authorList>
    </citation>
    <scope>NUCLEOTIDE SEQUENCE [LARGE SCALE GENOMIC DNA]</scope>
    <source>
        <strain evidence="3 4">MKL-01</strain>
    </source>
</reference>
<dbReference type="Pfam" id="PF14321">
    <property type="entry name" value="DUF4382"/>
    <property type="match status" value="1"/>
</dbReference>
<name>A0A5M8B493_9BURK</name>
<keyword evidence="1" id="KW-0732">Signal</keyword>
<accession>A0A5M8B493</accession>
<dbReference type="AlphaFoldDB" id="A0A5M8B493"/>
<sequence>MRTNFKYRGLAFGVAASAAILAACGGGGDDDGGGKGTLSVSMTDAPACGFDHVFVTVDKIRVHTSANAEDGTGGWAEIDVNPSRRIDLLSLQNGTLTKLGQTVLPAGQYQQIRLVLDRNTGNSLANSVVPTGGAEQPLDTPSATQSGYKIIRPFTVQPDTLVDLVLDFDACRSIVQRGNGSYALKPVVTAVPLVVSGAIQGYVSPAQAGATVYAQQNGVTIKGTLADSNGAFTLSPLLRSSDAGNYSVVVVQNDRATGVIQNVPVTAQTTTTVSTSAAPITLPASPMRRITGSVLPASAQAFVQAKQTVAGSPIEVAVANANFDTGAYQLNVPAAAPLVGTYQPTLPIALAADTAAAGKYTVTATSITGATLSTDRDVSATDATANFQF</sequence>
<evidence type="ECO:0000256" key="1">
    <source>
        <dbReference type="SAM" id="SignalP"/>
    </source>
</evidence>
<feature type="chain" id="PRO_5024382788" evidence="1">
    <location>
        <begin position="23"/>
        <end position="389"/>
    </location>
</feature>
<evidence type="ECO:0000313" key="3">
    <source>
        <dbReference type="EMBL" id="KAA6129256.1"/>
    </source>
</evidence>
<gene>
    <name evidence="3" type="ORF">F1599_05745</name>
</gene>
<dbReference type="PROSITE" id="PS51257">
    <property type="entry name" value="PROKAR_LIPOPROTEIN"/>
    <property type="match status" value="1"/>
</dbReference>
<proteinExistence type="predicted"/>
<feature type="signal peptide" evidence="1">
    <location>
        <begin position="1"/>
        <end position="22"/>
    </location>
</feature>
<dbReference type="Gene3D" id="2.60.40.1120">
    <property type="entry name" value="Carboxypeptidase-like, regulatory domain"/>
    <property type="match status" value="1"/>
</dbReference>
<dbReference type="InterPro" id="IPR025491">
    <property type="entry name" value="DUF4382"/>
</dbReference>